<name>A0A401VYR5_STREY</name>
<dbReference type="RefSeq" id="WP_125053602.1">
    <property type="nucleotide sequence ID" value="NZ_BHZD01000001.1"/>
</dbReference>
<keyword evidence="1" id="KW-1133">Transmembrane helix</keyword>
<feature type="transmembrane region" description="Helical" evidence="1">
    <location>
        <begin position="20"/>
        <end position="42"/>
    </location>
</feature>
<comment type="caution">
    <text evidence="2">The sequence shown here is derived from an EMBL/GenBank/DDBJ whole genome shotgun (WGS) entry which is preliminary data.</text>
</comment>
<dbReference type="Proteomes" id="UP000286746">
    <property type="component" value="Unassembled WGS sequence"/>
</dbReference>
<keyword evidence="1" id="KW-0472">Membrane</keyword>
<gene>
    <name evidence="2" type="ORF">GKJPGBOP_01865</name>
</gene>
<sequence>MKGVGRKIEAFEDRTRSRPLLAIVLAGCLVYVLIGVTAATSGAAAAEAWLYPLPAIAVPGALMLLSTRRDR</sequence>
<organism evidence="2 3">
    <name type="scientific">Streptomyces paromomycinus</name>
    <name type="common">Streptomyces rimosus subsp. paromomycinus</name>
    <dbReference type="NCBI Taxonomy" id="92743"/>
    <lineage>
        <taxon>Bacteria</taxon>
        <taxon>Bacillati</taxon>
        <taxon>Actinomycetota</taxon>
        <taxon>Actinomycetes</taxon>
        <taxon>Kitasatosporales</taxon>
        <taxon>Streptomycetaceae</taxon>
        <taxon>Streptomyces</taxon>
    </lineage>
</organism>
<dbReference type="AlphaFoldDB" id="A0A401VYR5"/>
<evidence type="ECO:0000313" key="3">
    <source>
        <dbReference type="Proteomes" id="UP000286746"/>
    </source>
</evidence>
<dbReference type="EMBL" id="BHZD01000001">
    <property type="protein sequence ID" value="GCD42207.1"/>
    <property type="molecule type" value="Genomic_DNA"/>
</dbReference>
<protein>
    <submittedName>
        <fullName evidence="2">Uncharacterized protein</fullName>
    </submittedName>
</protein>
<proteinExistence type="predicted"/>
<evidence type="ECO:0000313" key="2">
    <source>
        <dbReference type="EMBL" id="GCD42207.1"/>
    </source>
</evidence>
<accession>A0A401VYR5</accession>
<reference evidence="2 3" key="1">
    <citation type="submission" date="2018-11" db="EMBL/GenBank/DDBJ databases">
        <title>Whole genome sequence of Streptomyces paromomycinus NBRC 15454(T).</title>
        <authorList>
            <person name="Komaki H."/>
            <person name="Tamura T."/>
        </authorList>
    </citation>
    <scope>NUCLEOTIDE SEQUENCE [LARGE SCALE GENOMIC DNA]</scope>
    <source>
        <strain evidence="2 3">NBRC 15454</strain>
    </source>
</reference>
<keyword evidence="3" id="KW-1185">Reference proteome</keyword>
<keyword evidence="1" id="KW-0812">Transmembrane</keyword>
<evidence type="ECO:0000256" key="1">
    <source>
        <dbReference type="SAM" id="Phobius"/>
    </source>
</evidence>
<feature type="transmembrane region" description="Helical" evidence="1">
    <location>
        <begin position="48"/>
        <end position="65"/>
    </location>
</feature>